<evidence type="ECO:0000313" key="3">
    <source>
        <dbReference type="EMBL" id="CAL5971676.1"/>
    </source>
</evidence>
<evidence type="ECO:0000313" key="4">
    <source>
        <dbReference type="Proteomes" id="UP001642409"/>
    </source>
</evidence>
<name>A0AA86NW60_9EUKA</name>
<accession>A0AA86NW60</accession>
<dbReference type="Proteomes" id="UP001642409">
    <property type="component" value="Unassembled WGS sequence"/>
</dbReference>
<dbReference type="EMBL" id="CATOUU010000380">
    <property type="protein sequence ID" value="CAI9926969.1"/>
    <property type="molecule type" value="Genomic_DNA"/>
</dbReference>
<keyword evidence="1" id="KW-0812">Transmembrane</keyword>
<keyword evidence="4" id="KW-1185">Reference proteome</keyword>
<proteinExistence type="predicted"/>
<sequence>MIIELIAIVALQSEMNCFSVSSIAVDMISLFQLDLAYIPGCVDLDSPSPSLSVQLRVQRDEFSLTCDYSNLQLQSVLKLSCNCEQSDSSCQSYKHTRIYADIESSRRNLPDSFTYNLQFTIGSFSQSIFIKSTNKINYVAVFVPISIAIAAGIIYFVFTKLKKKEKVERVVTPKTSAQVQTQIMVPQIMVEGGVSV</sequence>
<dbReference type="EMBL" id="CAXDID020000003">
    <property type="protein sequence ID" value="CAL5971676.1"/>
    <property type="molecule type" value="Genomic_DNA"/>
</dbReference>
<feature type="transmembrane region" description="Helical" evidence="1">
    <location>
        <begin position="136"/>
        <end position="158"/>
    </location>
</feature>
<evidence type="ECO:0000313" key="2">
    <source>
        <dbReference type="EMBL" id="CAI9926969.1"/>
    </source>
</evidence>
<keyword evidence="1" id="KW-0472">Membrane</keyword>
<reference evidence="2" key="1">
    <citation type="submission" date="2023-06" db="EMBL/GenBank/DDBJ databases">
        <authorList>
            <person name="Kurt Z."/>
        </authorList>
    </citation>
    <scope>NUCLEOTIDE SEQUENCE</scope>
</reference>
<evidence type="ECO:0000256" key="1">
    <source>
        <dbReference type="SAM" id="Phobius"/>
    </source>
</evidence>
<protein>
    <submittedName>
        <fullName evidence="3">Hypothetical_protein</fullName>
    </submittedName>
</protein>
<organism evidence="2">
    <name type="scientific">Hexamita inflata</name>
    <dbReference type="NCBI Taxonomy" id="28002"/>
    <lineage>
        <taxon>Eukaryota</taxon>
        <taxon>Metamonada</taxon>
        <taxon>Diplomonadida</taxon>
        <taxon>Hexamitidae</taxon>
        <taxon>Hexamitinae</taxon>
        <taxon>Hexamita</taxon>
    </lineage>
</organism>
<gene>
    <name evidence="2" type="ORF">HINF_LOCUS14614</name>
    <name evidence="3" type="ORF">HINF_LOCUS1524</name>
</gene>
<comment type="caution">
    <text evidence="2">The sequence shown here is derived from an EMBL/GenBank/DDBJ whole genome shotgun (WGS) entry which is preliminary data.</text>
</comment>
<keyword evidence="1" id="KW-1133">Transmembrane helix</keyword>
<reference evidence="3 4" key="2">
    <citation type="submission" date="2024-07" db="EMBL/GenBank/DDBJ databases">
        <authorList>
            <person name="Akdeniz Z."/>
        </authorList>
    </citation>
    <scope>NUCLEOTIDE SEQUENCE [LARGE SCALE GENOMIC DNA]</scope>
</reference>
<dbReference type="AlphaFoldDB" id="A0AA86NW60"/>